<organism evidence="1 2">
    <name type="scientific">Bradyrhizobium ottawaense</name>
    <dbReference type="NCBI Taxonomy" id="931866"/>
    <lineage>
        <taxon>Bacteria</taxon>
        <taxon>Pseudomonadati</taxon>
        <taxon>Pseudomonadota</taxon>
        <taxon>Alphaproteobacteria</taxon>
        <taxon>Hyphomicrobiales</taxon>
        <taxon>Nitrobacteraceae</taxon>
        <taxon>Bradyrhizobium</taxon>
    </lineage>
</organism>
<sequence length="173" mass="19572">MRRNRHLRTSELQKLLPPHRSRLSIQGKRDRAEGLGYRRLPWKSGEDEELRRAAPTKGATAIHHILPHRSPWEINLRAKALGISLFNYHEKPLAIIGEHLADSIRQRAREDGLSIRGLDCELGTGGYFTNVAAHRARRGSGPYMPAIRKAIAFFEAELVTGPDGTITINWKDE</sequence>
<evidence type="ECO:0000313" key="1">
    <source>
        <dbReference type="EMBL" id="SDK44292.1"/>
    </source>
</evidence>
<evidence type="ECO:0000313" key="2">
    <source>
        <dbReference type="Proteomes" id="UP000198803"/>
    </source>
</evidence>
<protein>
    <recommendedName>
        <fullName evidence="3">HNH endonuclease</fullName>
    </recommendedName>
</protein>
<dbReference type="Proteomes" id="UP000198803">
    <property type="component" value="Chromosome I"/>
</dbReference>
<name>A0ABY0QHI8_9BRAD</name>
<gene>
    <name evidence="1" type="ORF">SAMN05444163_8123</name>
</gene>
<dbReference type="EMBL" id="LT629693">
    <property type="protein sequence ID" value="SDK44292.1"/>
    <property type="molecule type" value="Genomic_DNA"/>
</dbReference>
<reference evidence="1 2" key="1">
    <citation type="submission" date="2016-10" db="EMBL/GenBank/DDBJ databases">
        <authorList>
            <person name="Varghese N."/>
            <person name="Submissions S."/>
        </authorList>
    </citation>
    <scope>NUCLEOTIDE SEQUENCE [LARGE SCALE GENOMIC DNA]</scope>
    <source>
        <strain evidence="1 2">GAS524</strain>
    </source>
</reference>
<evidence type="ECO:0008006" key="3">
    <source>
        <dbReference type="Google" id="ProtNLM"/>
    </source>
</evidence>
<proteinExistence type="predicted"/>
<accession>A0ABY0QHI8</accession>
<keyword evidence="2" id="KW-1185">Reference proteome</keyword>